<dbReference type="Proteomes" id="UP001300604">
    <property type="component" value="Chromosome"/>
</dbReference>
<dbReference type="PANTHER" id="PTHR20863">
    <property type="entry name" value="ACYL CARRIER PROTEIN"/>
    <property type="match status" value="1"/>
</dbReference>
<dbReference type="HAMAP" id="MF_01217">
    <property type="entry name" value="Acyl_carrier"/>
    <property type="match status" value="1"/>
</dbReference>
<keyword evidence="6 7" id="KW-0275">Fatty acid biosynthesis</keyword>
<feature type="domain" description="Carrier" evidence="8">
    <location>
        <begin position="4"/>
        <end position="78"/>
    </location>
</feature>
<dbReference type="RefSeq" id="WP_275846373.1">
    <property type="nucleotide sequence ID" value="NZ_CP135996.1"/>
</dbReference>
<proteinExistence type="inferred from homology"/>
<keyword evidence="3 7" id="KW-0597">Phosphoprotein</keyword>
<dbReference type="EMBL" id="CP135996">
    <property type="protein sequence ID" value="WOC33564.1"/>
    <property type="molecule type" value="Genomic_DNA"/>
</dbReference>
<keyword evidence="10" id="KW-1185">Reference proteome</keyword>
<keyword evidence="5 7" id="KW-0443">Lipid metabolism</keyword>
<evidence type="ECO:0000256" key="3">
    <source>
        <dbReference type="ARBA" id="ARBA00022553"/>
    </source>
</evidence>
<comment type="subcellular location">
    <subcellularLocation>
        <location evidence="7">Cytoplasm</location>
    </subcellularLocation>
</comment>
<dbReference type="GO" id="GO:0000036">
    <property type="term" value="F:acyl carrier activity"/>
    <property type="evidence" value="ECO:0007669"/>
    <property type="project" value="UniProtKB-UniRule"/>
</dbReference>
<dbReference type="InterPro" id="IPR009081">
    <property type="entry name" value="PP-bd_ACP"/>
</dbReference>
<dbReference type="Gene3D" id="1.10.1200.10">
    <property type="entry name" value="ACP-like"/>
    <property type="match status" value="1"/>
</dbReference>
<accession>A0AA97DBT6</accession>
<evidence type="ECO:0000256" key="5">
    <source>
        <dbReference type="ARBA" id="ARBA00023098"/>
    </source>
</evidence>
<dbReference type="PROSITE" id="PS50075">
    <property type="entry name" value="CARRIER"/>
    <property type="match status" value="1"/>
</dbReference>
<comment type="similarity">
    <text evidence="7">Belongs to the acyl carrier protein (ACP) family.</text>
</comment>
<keyword evidence="2 7" id="KW-0444">Lipid biosynthesis</keyword>
<dbReference type="AlphaFoldDB" id="A0AA97DBT6"/>
<evidence type="ECO:0000256" key="4">
    <source>
        <dbReference type="ARBA" id="ARBA00022832"/>
    </source>
</evidence>
<evidence type="ECO:0000256" key="6">
    <source>
        <dbReference type="ARBA" id="ARBA00023160"/>
    </source>
</evidence>
<dbReference type="Pfam" id="PF00550">
    <property type="entry name" value="PP-binding"/>
    <property type="match status" value="1"/>
</dbReference>
<evidence type="ECO:0000256" key="2">
    <source>
        <dbReference type="ARBA" id="ARBA00022516"/>
    </source>
</evidence>
<evidence type="ECO:0000256" key="1">
    <source>
        <dbReference type="ARBA" id="ARBA00022450"/>
    </source>
</evidence>
<dbReference type="SUPFAM" id="SSF47336">
    <property type="entry name" value="ACP-like"/>
    <property type="match status" value="1"/>
</dbReference>
<evidence type="ECO:0000259" key="8">
    <source>
        <dbReference type="PROSITE" id="PS50075"/>
    </source>
</evidence>
<evidence type="ECO:0000256" key="7">
    <source>
        <dbReference type="HAMAP-Rule" id="MF_01217"/>
    </source>
</evidence>
<dbReference type="PANTHER" id="PTHR20863:SF76">
    <property type="entry name" value="CARRIER DOMAIN-CONTAINING PROTEIN"/>
    <property type="match status" value="1"/>
</dbReference>
<dbReference type="GO" id="GO:0005737">
    <property type="term" value="C:cytoplasm"/>
    <property type="evidence" value="ECO:0007669"/>
    <property type="project" value="UniProtKB-SubCell"/>
</dbReference>
<name>A0AA97DBT6_9FIRM</name>
<evidence type="ECO:0000313" key="10">
    <source>
        <dbReference type="Proteomes" id="UP001300604"/>
    </source>
</evidence>
<reference evidence="9" key="1">
    <citation type="submission" date="2023-09" db="EMBL/GenBank/DDBJ databases">
        <authorList>
            <person name="Zeng C."/>
        </authorList>
    </citation>
    <scope>NUCLEOTIDE SEQUENCE</scope>
    <source>
        <strain evidence="9">ZCY20-5</strain>
    </source>
</reference>
<comment type="pathway">
    <text evidence="7">Lipid metabolism; fatty acid biosynthesis.</text>
</comment>
<evidence type="ECO:0000313" key="9">
    <source>
        <dbReference type="EMBL" id="WOC33564.1"/>
    </source>
</evidence>
<organism evidence="9 10">
    <name type="scientific">Caproicibacterium argilliputei</name>
    <dbReference type="NCBI Taxonomy" id="3030016"/>
    <lineage>
        <taxon>Bacteria</taxon>
        <taxon>Bacillati</taxon>
        <taxon>Bacillota</taxon>
        <taxon>Clostridia</taxon>
        <taxon>Eubacteriales</taxon>
        <taxon>Oscillospiraceae</taxon>
        <taxon>Caproicibacterium</taxon>
    </lineage>
</organism>
<dbReference type="GO" id="GO:0000035">
    <property type="term" value="F:acyl binding"/>
    <property type="evidence" value="ECO:0007669"/>
    <property type="project" value="TreeGrafter"/>
</dbReference>
<sequence length="78" mass="9077">MNHTEILKKLEKIFREYKDDLKPGELKPETTFEELDFDSLDVVDLMMSCEDEFGVQIPEDAQLTTVQDLLNLLEKTEA</sequence>
<keyword evidence="4 7" id="KW-0276">Fatty acid metabolism</keyword>
<reference evidence="9" key="2">
    <citation type="submission" date="2024-06" db="EMBL/GenBank/DDBJ databases">
        <title>Caproicibacterium argilliputei sp. nov, a novel caproic acid producing anaerobic bacterium isolated from pit mud.</title>
        <authorList>
            <person name="Xia S."/>
        </authorList>
    </citation>
    <scope>NUCLEOTIDE SEQUENCE</scope>
    <source>
        <strain evidence="9">ZCY20-5</strain>
    </source>
</reference>
<comment type="function">
    <text evidence="7">Carrier of the growing fatty acid chain in fatty acid biosynthesis.</text>
</comment>
<keyword evidence="1 7" id="KW-0596">Phosphopantetheine</keyword>
<dbReference type="InterPro" id="IPR036736">
    <property type="entry name" value="ACP-like_sf"/>
</dbReference>
<feature type="modified residue" description="O-(pantetheine 4'-phosphoryl)serine" evidence="7">
    <location>
        <position position="39"/>
    </location>
</feature>
<dbReference type="InterPro" id="IPR003231">
    <property type="entry name" value="ACP"/>
</dbReference>
<gene>
    <name evidence="7" type="primary">acpP</name>
    <name evidence="9" type="ORF">PXC00_06765</name>
</gene>
<comment type="PTM">
    <text evidence="7">4'-phosphopantetheine is transferred from CoA to a specific serine of apo-ACP by AcpS. This modification is essential for activity because fatty acids are bound in thioester linkage to the sulfhydryl of the prosthetic group.</text>
</comment>
<keyword evidence="7" id="KW-0963">Cytoplasm</keyword>
<protein>
    <recommendedName>
        <fullName evidence="7">Acyl carrier protein</fullName>
        <shortName evidence="7">ACP</shortName>
    </recommendedName>
</protein>
<dbReference type="KEGG" id="carl:PXC00_06765"/>